<dbReference type="AlphaFoldDB" id="A0A1H9TQ13"/>
<dbReference type="InterPro" id="IPR036259">
    <property type="entry name" value="MFS_trans_sf"/>
</dbReference>
<feature type="transmembrane region" description="Helical" evidence="6">
    <location>
        <begin position="371"/>
        <end position="389"/>
    </location>
</feature>
<evidence type="ECO:0000313" key="9">
    <source>
        <dbReference type="Proteomes" id="UP000198815"/>
    </source>
</evidence>
<dbReference type="PANTHER" id="PTHR23506">
    <property type="entry name" value="GH10249P"/>
    <property type="match status" value="1"/>
</dbReference>
<dbReference type="InterPro" id="IPR001958">
    <property type="entry name" value="Tet-R_TetA/multi-R_MdtG-like"/>
</dbReference>
<evidence type="ECO:0000256" key="2">
    <source>
        <dbReference type="ARBA" id="ARBA00022448"/>
    </source>
</evidence>
<dbReference type="GO" id="GO:0022857">
    <property type="term" value="F:transmembrane transporter activity"/>
    <property type="evidence" value="ECO:0007669"/>
    <property type="project" value="InterPro"/>
</dbReference>
<dbReference type="RefSeq" id="WP_091970921.1">
    <property type="nucleotide sequence ID" value="NZ_FOGZ01000026.1"/>
</dbReference>
<dbReference type="SUPFAM" id="SSF103473">
    <property type="entry name" value="MFS general substrate transporter"/>
    <property type="match status" value="1"/>
</dbReference>
<dbReference type="CDD" id="cd17325">
    <property type="entry name" value="MFS_MdtG_SLC18_like"/>
    <property type="match status" value="1"/>
</dbReference>
<feature type="transmembrane region" description="Helical" evidence="6">
    <location>
        <begin position="142"/>
        <end position="165"/>
    </location>
</feature>
<protein>
    <submittedName>
        <fullName evidence="8">Predicted arabinose efflux permease, MFS family</fullName>
    </submittedName>
</protein>
<dbReference type="InterPro" id="IPR050930">
    <property type="entry name" value="MFS_Vesicular_Transporter"/>
</dbReference>
<feature type="transmembrane region" description="Helical" evidence="6">
    <location>
        <begin position="111"/>
        <end position="130"/>
    </location>
</feature>
<evidence type="ECO:0000256" key="1">
    <source>
        <dbReference type="ARBA" id="ARBA00004651"/>
    </source>
</evidence>
<dbReference type="STRING" id="64702.SAMN05443377_12623"/>
<accession>A0A1H9TQ13</accession>
<dbReference type="EMBL" id="FOGZ01000026">
    <property type="protein sequence ID" value="SER99084.1"/>
    <property type="molecule type" value="Genomic_DNA"/>
</dbReference>
<dbReference type="Gene3D" id="1.20.1250.20">
    <property type="entry name" value="MFS general substrate transporter like domains"/>
    <property type="match status" value="1"/>
</dbReference>
<feature type="transmembrane region" description="Helical" evidence="6">
    <location>
        <begin position="83"/>
        <end position="105"/>
    </location>
</feature>
<dbReference type="InterPro" id="IPR011701">
    <property type="entry name" value="MFS"/>
</dbReference>
<keyword evidence="9" id="KW-1185">Reference proteome</keyword>
<dbReference type="PANTHER" id="PTHR23506:SF23">
    <property type="entry name" value="GH10249P"/>
    <property type="match status" value="1"/>
</dbReference>
<organism evidence="8 9">
    <name type="scientific">Propionibacterium cyclohexanicum</name>
    <dbReference type="NCBI Taxonomy" id="64702"/>
    <lineage>
        <taxon>Bacteria</taxon>
        <taxon>Bacillati</taxon>
        <taxon>Actinomycetota</taxon>
        <taxon>Actinomycetes</taxon>
        <taxon>Propionibacteriales</taxon>
        <taxon>Propionibacteriaceae</taxon>
        <taxon>Propionibacterium</taxon>
    </lineage>
</organism>
<feature type="transmembrane region" description="Helical" evidence="6">
    <location>
        <begin position="343"/>
        <end position="365"/>
    </location>
</feature>
<feature type="transmembrane region" description="Helical" evidence="6">
    <location>
        <begin position="17"/>
        <end position="38"/>
    </location>
</feature>
<dbReference type="GO" id="GO:0005886">
    <property type="term" value="C:plasma membrane"/>
    <property type="evidence" value="ECO:0007669"/>
    <property type="project" value="UniProtKB-SubCell"/>
</dbReference>
<evidence type="ECO:0000256" key="4">
    <source>
        <dbReference type="ARBA" id="ARBA00022989"/>
    </source>
</evidence>
<keyword evidence="3 6" id="KW-0812">Transmembrane</keyword>
<feature type="domain" description="Major facilitator superfamily (MFS) profile" evidence="7">
    <location>
        <begin position="16"/>
        <end position="396"/>
    </location>
</feature>
<dbReference type="Pfam" id="PF07690">
    <property type="entry name" value="MFS_1"/>
    <property type="match status" value="2"/>
</dbReference>
<dbReference type="Gene3D" id="1.20.1720.10">
    <property type="entry name" value="Multidrug resistance protein D"/>
    <property type="match status" value="1"/>
</dbReference>
<evidence type="ECO:0000256" key="6">
    <source>
        <dbReference type="SAM" id="Phobius"/>
    </source>
</evidence>
<comment type="subcellular location">
    <subcellularLocation>
        <location evidence="1">Cell membrane</location>
        <topology evidence="1">Multi-pass membrane protein</topology>
    </subcellularLocation>
</comment>
<feature type="transmembrane region" description="Helical" evidence="6">
    <location>
        <begin position="308"/>
        <end position="331"/>
    </location>
</feature>
<feature type="transmembrane region" description="Helical" evidence="6">
    <location>
        <begin position="50"/>
        <end position="71"/>
    </location>
</feature>
<reference evidence="8 9" key="1">
    <citation type="submission" date="2016-10" db="EMBL/GenBank/DDBJ databases">
        <authorList>
            <person name="de Groot N.N."/>
        </authorList>
    </citation>
    <scope>NUCLEOTIDE SEQUENCE [LARGE SCALE GENOMIC DNA]</scope>
    <source>
        <strain evidence="8 9">DSM 16859</strain>
    </source>
</reference>
<feature type="transmembrane region" description="Helical" evidence="6">
    <location>
        <begin position="171"/>
        <end position="189"/>
    </location>
</feature>
<evidence type="ECO:0000256" key="3">
    <source>
        <dbReference type="ARBA" id="ARBA00022692"/>
    </source>
</evidence>
<evidence type="ECO:0000313" key="8">
    <source>
        <dbReference type="EMBL" id="SER99084.1"/>
    </source>
</evidence>
<gene>
    <name evidence="8" type="ORF">SAMN05443377_12623</name>
</gene>
<dbReference type="OrthoDB" id="9793283at2"/>
<keyword evidence="2" id="KW-0813">Transport</keyword>
<evidence type="ECO:0000259" key="7">
    <source>
        <dbReference type="PROSITE" id="PS50850"/>
    </source>
</evidence>
<keyword evidence="4 6" id="KW-1133">Transmembrane helix</keyword>
<dbReference type="PRINTS" id="PR01035">
    <property type="entry name" value="TCRTETA"/>
</dbReference>
<dbReference type="PROSITE" id="PS50850">
    <property type="entry name" value="MFS"/>
    <property type="match status" value="1"/>
</dbReference>
<sequence length="404" mass="41261">MSVRERVRRHTDMPRDVLVLGLIAFFVALGFGVLVPVLPSFAAHFGANDFMVGLVVSTFAAMRLATSPLCGRILARLGGRATLASGVLIVAASSSIMAFATNYWWLLGWRAVGGIGSAMFTVSAMTLLLASVPADMRGRATGFYQSGFLIGGMAGPALGGLLARIALVAPFHFYAITLAAAGATGLLLLSTTTTRAADPGTSATARPLREVLGDARFQAACTANLAQGWNSVGVRNSLIPLVIVAGLGLTPTWTGIVFAVAAVVQTLALAPVGRFVDTVGRRPAMLASGALMAVALMGVPLSHSIWPLMGLMCVYAIGAAAMGTAPAASVGDATGGVRGGTPVAIFSMSSDLGAIVGPLVAGALSDHFGRTWGFSVGAVLLALSSLMAVRMPRAEAGHRRTPQG</sequence>
<proteinExistence type="predicted"/>
<evidence type="ECO:0000256" key="5">
    <source>
        <dbReference type="ARBA" id="ARBA00023136"/>
    </source>
</evidence>
<name>A0A1H9TQ13_9ACTN</name>
<dbReference type="Proteomes" id="UP000198815">
    <property type="component" value="Unassembled WGS sequence"/>
</dbReference>
<feature type="transmembrane region" description="Helical" evidence="6">
    <location>
        <begin position="284"/>
        <end position="302"/>
    </location>
</feature>
<dbReference type="InterPro" id="IPR020846">
    <property type="entry name" value="MFS_dom"/>
</dbReference>
<keyword evidence="5 6" id="KW-0472">Membrane</keyword>